<keyword evidence="3" id="KW-1185">Reference proteome</keyword>
<evidence type="ECO:0000313" key="2">
    <source>
        <dbReference type="EMBL" id="GGQ32149.1"/>
    </source>
</evidence>
<dbReference type="RefSeq" id="WP_189250961.1">
    <property type="nucleotide sequence ID" value="NZ_BMQJ01000030.1"/>
</dbReference>
<accession>A0ABQ2RK65</accession>
<evidence type="ECO:0000313" key="3">
    <source>
        <dbReference type="Proteomes" id="UP000611554"/>
    </source>
</evidence>
<name>A0ABQ2RK65_9ACTN</name>
<protein>
    <submittedName>
        <fullName evidence="2">Uncharacterized protein</fullName>
    </submittedName>
</protein>
<evidence type="ECO:0000256" key="1">
    <source>
        <dbReference type="SAM" id="SignalP"/>
    </source>
</evidence>
<gene>
    <name evidence="2" type="ORF">GCM10010140_72810</name>
</gene>
<dbReference type="EMBL" id="BMQJ01000030">
    <property type="protein sequence ID" value="GGQ32149.1"/>
    <property type="molecule type" value="Genomic_DNA"/>
</dbReference>
<keyword evidence="1" id="KW-0732">Signal</keyword>
<comment type="caution">
    <text evidence="2">The sequence shown here is derived from an EMBL/GenBank/DDBJ whole genome shotgun (WGS) entry which is preliminary data.</text>
</comment>
<sequence length="129" mass="13176">MRAKLTIALASVLTAGTLAGATAAHARPAADAPLPLTAPYAQAAAVVAADGSVPRSKGVTSIVRTGPGRYTITLPSDINAEESVPQVTLNQSADWKSEIYAKVVNASTITVLTAANGAAKDEPFYFLLP</sequence>
<feature type="chain" id="PRO_5045826619" evidence="1">
    <location>
        <begin position="27"/>
        <end position="129"/>
    </location>
</feature>
<dbReference type="Proteomes" id="UP000611554">
    <property type="component" value="Unassembled WGS sequence"/>
</dbReference>
<feature type="signal peptide" evidence="1">
    <location>
        <begin position="1"/>
        <end position="26"/>
    </location>
</feature>
<proteinExistence type="predicted"/>
<organism evidence="2 3">
    <name type="scientific">Streptosporangium pseudovulgare</name>
    <dbReference type="NCBI Taxonomy" id="35765"/>
    <lineage>
        <taxon>Bacteria</taxon>
        <taxon>Bacillati</taxon>
        <taxon>Actinomycetota</taxon>
        <taxon>Actinomycetes</taxon>
        <taxon>Streptosporangiales</taxon>
        <taxon>Streptosporangiaceae</taxon>
        <taxon>Streptosporangium</taxon>
    </lineage>
</organism>
<reference evidence="3" key="1">
    <citation type="journal article" date="2019" name="Int. J. Syst. Evol. Microbiol.">
        <title>The Global Catalogue of Microorganisms (GCM) 10K type strain sequencing project: providing services to taxonomists for standard genome sequencing and annotation.</title>
        <authorList>
            <consortium name="The Broad Institute Genomics Platform"/>
            <consortium name="The Broad Institute Genome Sequencing Center for Infectious Disease"/>
            <person name="Wu L."/>
            <person name="Ma J."/>
        </authorList>
    </citation>
    <scope>NUCLEOTIDE SEQUENCE [LARGE SCALE GENOMIC DNA]</scope>
    <source>
        <strain evidence="3">JCM 3115</strain>
    </source>
</reference>